<feature type="domain" description="ABC3 transporter permease C-terminal" evidence="8">
    <location>
        <begin position="264"/>
        <end position="380"/>
    </location>
</feature>
<comment type="similarity">
    <text evidence="6">Belongs to the ABC-4 integral membrane protein family.</text>
</comment>
<evidence type="ECO:0000256" key="2">
    <source>
        <dbReference type="ARBA" id="ARBA00022475"/>
    </source>
</evidence>
<feature type="transmembrane region" description="Helical" evidence="7">
    <location>
        <begin position="259"/>
        <end position="285"/>
    </location>
</feature>
<dbReference type="InterPro" id="IPR050250">
    <property type="entry name" value="Macrolide_Exporter_MacB"/>
</dbReference>
<dbReference type="Pfam" id="PF12704">
    <property type="entry name" value="MacB_PCD"/>
    <property type="match status" value="1"/>
</dbReference>
<evidence type="ECO:0000256" key="6">
    <source>
        <dbReference type="ARBA" id="ARBA00038076"/>
    </source>
</evidence>
<dbReference type="Proteomes" id="UP001519921">
    <property type="component" value="Unassembled WGS sequence"/>
</dbReference>
<evidence type="ECO:0000259" key="8">
    <source>
        <dbReference type="Pfam" id="PF02687"/>
    </source>
</evidence>
<evidence type="ECO:0000256" key="1">
    <source>
        <dbReference type="ARBA" id="ARBA00004651"/>
    </source>
</evidence>
<gene>
    <name evidence="10" type="ORF">KYD98_15570</name>
</gene>
<feature type="transmembrane region" description="Helical" evidence="7">
    <location>
        <begin position="12"/>
        <end position="37"/>
    </location>
</feature>
<comment type="subcellular location">
    <subcellularLocation>
        <location evidence="1">Cell membrane</location>
        <topology evidence="1">Multi-pass membrane protein</topology>
    </subcellularLocation>
</comment>
<comment type="caution">
    <text evidence="10">The sequence shown here is derived from an EMBL/GenBank/DDBJ whole genome shotgun (WGS) entry which is preliminary data.</text>
</comment>
<evidence type="ECO:0000313" key="11">
    <source>
        <dbReference type="Proteomes" id="UP001519921"/>
    </source>
</evidence>
<feature type="transmembrane region" description="Helical" evidence="7">
    <location>
        <begin position="350"/>
        <end position="370"/>
    </location>
</feature>
<feature type="transmembrane region" description="Helical" evidence="7">
    <location>
        <begin position="305"/>
        <end position="330"/>
    </location>
</feature>
<dbReference type="InterPro" id="IPR003838">
    <property type="entry name" value="ABC3_permease_C"/>
</dbReference>
<sequence>MIIDILKNYRRNLLEVIFLSIGYIIGILSLSIGISVIKESIEYNLDSTSGYVKNITLANIDFTENNLELKKNINSIINNITNIGEVQIINLDSLEINNDLKLKSTVVLTMFKEKSNWHIPIIEGDFFNESNFKNNEKVVIIGKNLADKLFPNGIDDNSKVEILNEKYKVIGISGRENRATQWDDVIYIPYNTCSELLNINGQDRNSITLVLRTKSTDREYVQSKVTTILDDQLKNTSCSYNIDFDYLENRNNSNIFNSIFGTLFIAGTILVIVVINVINLSRFWILNRRKEICIKKLLGELDSNIIYSIIVESIIIATFSMCIALFIQYIIPIIFKNMLSNIGFNCIPSIFNVLGSFLVACICGIISSIVPIKEMMNMQPIEALRNA</sequence>
<dbReference type="PANTHER" id="PTHR30572:SF4">
    <property type="entry name" value="ABC TRANSPORTER PERMEASE YTRF"/>
    <property type="match status" value="1"/>
</dbReference>
<name>A0ABS7ASW8_9CLOT</name>
<evidence type="ECO:0000256" key="3">
    <source>
        <dbReference type="ARBA" id="ARBA00022692"/>
    </source>
</evidence>
<keyword evidence="3 7" id="KW-0812">Transmembrane</keyword>
<dbReference type="InterPro" id="IPR025857">
    <property type="entry name" value="MacB_PCD"/>
</dbReference>
<proteinExistence type="inferred from homology"/>
<reference evidence="10 11" key="1">
    <citation type="submission" date="2021-07" db="EMBL/GenBank/DDBJ databases">
        <title>Clostridium weizhouense sp. nov., an anaerobic bacterium isolated from activated sludge of Petroleum wastewater.</title>
        <authorList>
            <person name="Li Q."/>
        </authorList>
    </citation>
    <scope>NUCLEOTIDE SEQUENCE [LARGE SCALE GENOMIC DNA]</scope>
    <source>
        <strain evidence="10 11">YB-6</strain>
    </source>
</reference>
<accession>A0ABS7ASW8</accession>
<keyword evidence="5 7" id="KW-0472">Membrane</keyword>
<evidence type="ECO:0000313" key="10">
    <source>
        <dbReference type="EMBL" id="MBW6411506.1"/>
    </source>
</evidence>
<keyword evidence="4 7" id="KW-1133">Transmembrane helix</keyword>
<protein>
    <submittedName>
        <fullName evidence="10">ABC transporter permease</fullName>
    </submittedName>
</protein>
<dbReference type="RefSeq" id="WP_219780973.1">
    <property type="nucleotide sequence ID" value="NZ_JAHXPT010000015.1"/>
</dbReference>
<evidence type="ECO:0000256" key="4">
    <source>
        <dbReference type="ARBA" id="ARBA00022989"/>
    </source>
</evidence>
<evidence type="ECO:0000259" key="9">
    <source>
        <dbReference type="Pfam" id="PF12704"/>
    </source>
</evidence>
<keyword evidence="2" id="KW-1003">Cell membrane</keyword>
<keyword evidence="11" id="KW-1185">Reference proteome</keyword>
<evidence type="ECO:0000256" key="5">
    <source>
        <dbReference type="ARBA" id="ARBA00023136"/>
    </source>
</evidence>
<dbReference type="EMBL" id="JAHXPT010000015">
    <property type="protein sequence ID" value="MBW6411506.1"/>
    <property type="molecule type" value="Genomic_DNA"/>
</dbReference>
<dbReference type="Pfam" id="PF02687">
    <property type="entry name" value="FtsX"/>
    <property type="match status" value="1"/>
</dbReference>
<feature type="domain" description="MacB-like periplasmic core" evidence="9">
    <location>
        <begin position="17"/>
        <end position="226"/>
    </location>
</feature>
<evidence type="ECO:0000256" key="7">
    <source>
        <dbReference type="SAM" id="Phobius"/>
    </source>
</evidence>
<organism evidence="10 11">
    <name type="scientific">Clostridium weizhouense</name>
    <dbReference type="NCBI Taxonomy" id="2859781"/>
    <lineage>
        <taxon>Bacteria</taxon>
        <taxon>Bacillati</taxon>
        <taxon>Bacillota</taxon>
        <taxon>Clostridia</taxon>
        <taxon>Eubacteriales</taxon>
        <taxon>Clostridiaceae</taxon>
        <taxon>Clostridium</taxon>
    </lineage>
</organism>
<dbReference type="PANTHER" id="PTHR30572">
    <property type="entry name" value="MEMBRANE COMPONENT OF TRANSPORTER-RELATED"/>
    <property type="match status" value="1"/>
</dbReference>